<evidence type="ECO:0000259" key="4">
    <source>
        <dbReference type="PROSITE" id="PS50932"/>
    </source>
</evidence>
<dbReference type="CDD" id="cd01392">
    <property type="entry name" value="HTH_LacI"/>
    <property type="match status" value="1"/>
</dbReference>
<feature type="domain" description="HTH lacI-type" evidence="4">
    <location>
        <begin position="4"/>
        <end position="58"/>
    </location>
</feature>
<evidence type="ECO:0000256" key="2">
    <source>
        <dbReference type="ARBA" id="ARBA00023125"/>
    </source>
</evidence>
<dbReference type="GO" id="GO:0000976">
    <property type="term" value="F:transcription cis-regulatory region binding"/>
    <property type="evidence" value="ECO:0007669"/>
    <property type="project" value="TreeGrafter"/>
</dbReference>
<protein>
    <submittedName>
        <fullName evidence="5">LacI family transcriptional regulator</fullName>
    </submittedName>
</protein>
<comment type="caution">
    <text evidence="5">The sequence shown here is derived from an EMBL/GenBank/DDBJ whole genome shotgun (WGS) entry which is preliminary data.</text>
</comment>
<dbReference type="InterPro" id="IPR028082">
    <property type="entry name" value="Peripla_BP_I"/>
</dbReference>
<dbReference type="OrthoDB" id="9803256at2"/>
<dbReference type="InterPro" id="IPR046335">
    <property type="entry name" value="LacI/GalR-like_sensor"/>
</dbReference>
<accession>A0A2S5A614</accession>
<dbReference type="SMART" id="SM00354">
    <property type="entry name" value="HTH_LACI"/>
    <property type="match status" value="1"/>
</dbReference>
<proteinExistence type="predicted"/>
<dbReference type="Pfam" id="PF00356">
    <property type="entry name" value="LacI"/>
    <property type="match status" value="1"/>
</dbReference>
<dbReference type="RefSeq" id="WP_103788085.1">
    <property type="nucleotide sequence ID" value="NZ_PQVF01000003.1"/>
</dbReference>
<name>A0A2S5A614_9SPHI</name>
<dbReference type="Pfam" id="PF13377">
    <property type="entry name" value="Peripla_BP_3"/>
    <property type="match status" value="1"/>
</dbReference>
<evidence type="ECO:0000256" key="3">
    <source>
        <dbReference type="ARBA" id="ARBA00023163"/>
    </source>
</evidence>
<evidence type="ECO:0000313" key="6">
    <source>
        <dbReference type="Proteomes" id="UP000236893"/>
    </source>
</evidence>
<dbReference type="Proteomes" id="UP000236893">
    <property type="component" value="Unassembled WGS sequence"/>
</dbReference>
<dbReference type="PANTHER" id="PTHR30146">
    <property type="entry name" value="LACI-RELATED TRANSCRIPTIONAL REPRESSOR"/>
    <property type="match status" value="1"/>
</dbReference>
<keyword evidence="6" id="KW-1185">Reference proteome</keyword>
<reference evidence="5 6" key="1">
    <citation type="submission" date="2018-01" db="EMBL/GenBank/DDBJ databases">
        <authorList>
            <person name="Gaut B.S."/>
            <person name="Morton B.R."/>
            <person name="Clegg M.T."/>
            <person name="Duvall M.R."/>
        </authorList>
    </citation>
    <scope>NUCLEOTIDE SEQUENCE [LARGE SCALE GENOMIC DNA]</scope>
    <source>
        <strain evidence="5 6">HR-AV</strain>
    </source>
</reference>
<dbReference type="InterPro" id="IPR000843">
    <property type="entry name" value="HTH_LacI"/>
</dbReference>
<dbReference type="SUPFAM" id="SSF53822">
    <property type="entry name" value="Periplasmic binding protein-like I"/>
    <property type="match status" value="1"/>
</dbReference>
<dbReference type="Gene3D" id="3.40.50.2300">
    <property type="match status" value="2"/>
</dbReference>
<keyword evidence="1" id="KW-0805">Transcription regulation</keyword>
<gene>
    <name evidence="5" type="ORF">C3K47_05370</name>
</gene>
<evidence type="ECO:0000313" key="5">
    <source>
        <dbReference type="EMBL" id="POY37954.1"/>
    </source>
</evidence>
<organism evidence="5 6">
    <name type="scientific">Solitalea longa</name>
    <dbReference type="NCBI Taxonomy" id="2079460"/>
    <lineage>
        <taxon>Bacteria</taxon>
        <taxon>Pseudomonadati</taxon>
        <taxon>Bacteroidota</taxon>
        <taxon>Sphingobacteriia</taxon>
        <taxon>Sphingobacteriales</taxon>
        <taxon>Sphingobacteriaceae</taxon>
        <taxon>Solitalea</taxon>
    </lineage>
</organism>
<dbReference type="Gene3D" id="1.10.260.40">
    <property type="entry name" value="lambda repressor-like DNA-binding domains"/>
    <property type="match status" value="1"/>
</dbReference>
<dbReference type="SUPFAM" id="SSF47413">
    <property type="entry name" value="lambda repressor-like DNA-binding domains"/>
    <property type="match status" value="1"/>
</dbReference>
<sequence length="345" mass="38890">MKKVTIHDIARELNVTFSTVARALNDHPAISVATKEAVREVARKLNYQQNKVASSLRSGRSNVIGIMVPNLAANFFNSTILGIEKVMNENGYSILLYQSGESFSHENKGIETFMQSRVEGIFASVAMETSDFTHYQDIKRNDIPLLLFDRAVDELSVPTVRIDDYRGGFIAAEHLIKQGCKRIVHISANLDVKSFQERLQGYKDALNYYKIPLDEDLIFYGKPSIKLGRRCIEQLYDNKVDFDGVFAFEDYTALGVMQQLKVHDIKVPEKVKVIGFANEAFGAYISPSLSTIDQQSVRMGEEVARLFLKLHKDHNFYAHPPETIVLEPILLERESTGLPIQAAVS</sequence>
<dbReference type="AlphaFoldDB" id="A0A2S5A614"/>
<dbReference type="InterPro" id="IPR010982">
    <property type="entry name" value="Lambda_DNA-bd_dom_sf"/>
</dbReference>
<keyword evidence="3" id="KW-0804">Transcription</keyword>
<keyword evidence="2" id="KW-0238">DNA-binding</keyword>
<dbReference type="CDD" id="cd06267">
    <property type="entry name" value="PBP1_LacI_sugar_binding-like"/>
    <property type="match status" value="1"/>
</dbReference>
<dbReference type="PANTHER" id="PTHR30146:SF109">
    <property type="entry name" value="HTH-TYPE TRANSCRIPTIONAL REGULATOR GALS"/>
    <property type="match status" value="1"/>
</dbReference>
<dbReference type="GO" id="GO:0003700">
    <property type="term" value="F:DNA-binding transcription factor activity"/>
    <property type="evidence" value="ECO:0007669"/>
    <property type="project" value="TreeGrafter"/>
</dbReference>
<dbReference type="EMBL" id="PQVF01000003">
    <property type="protein sequence ID" value="POY37954.1"/>
    <property type="molecule type" value="Genomic_DNA"/>
</dbReference>
<evidence type="ECO:0000256" key="1">
    <source>
        <dbReference type="ARBA" id="ARBA00023015"/>
    </source>
</evidence>
<dbReference type="PROSITE" id="PS50932">
    <property type="entry name" value="HTH_LACI_2"/>
    <property type="match status" value="1"/>
</dbReference>